<feature type="domain" description="Sulfotransferase" evidence="1">
    <location>
        <begin position="1"/>
        <end position="26"/>
    </location>
</feature>
<dbReference type="Proteomes" id="UP001153148">
    <property type="component" value="Unassembled WGS sequence"/>
</dbReference>
<gene>
    <name evidence="2" type="ORF">TPAB3V08_LOCUS8639</name>
</gene>
<protein>
    <recommendedName>
        <fullName evidence="1">Sulfotransferase domain-containing protein</fullName>
    </recommendedName>
</protein>
<evidence type="ECO:0000313" key="3">
    <source>
        <dbReference type="Proteomes" id="UP001153148"/>
    </source>
</evidence>
<dbReference type="InterPro" id="IPR027417">
    <property type="entry name" value="P-loop_NTPase"/>
</dbReference>
<keyword evidence="3" id="KW-1185">Reference proteome</keyword>
<accession>A0ABN7P856</accession>
<dbReference type="Gene3D" id="3.40.50.300">
    <property type="entry name" value="P-loop containing nucleotide triphosphate hydrolases"/>
    <property type="match status" value="1"/>
</dbReference>
<dbReference type="Pfam" id="PF00685">
    <property type="entry name" value="Sulfotransfer_1"/>
    <property type="match status" value="1"/>
</dbReference>
<comment type="caution">
    <text evidence="2">The sequence shown here is derived from an EMBL/GenBank/DDBJ whole genome shotgun (WGS) entry which is preliminary data.</text>
</comment>
<organism evidence="2 3">
    <name type="scientific">Timema podura</name>
    <name type="common">Walking stick</name>
    <dbReference type="NCBI Taxonomy" id="61482"/>
    <lineage>
        <taxon>Eukaryota</taxon>
        <taxon>Metazoa</taxon>
        <taxon>Ecdysozoa</taxon>
        <taxon>Arthropoda</taxon>
        <taxon>Hexapoda</taxon>
        <taxon>Insecta</taxon>
        <taxon>Pterygota</taxon>
        <taxon>Neoptera</taxon>
        <taxon>Polyneoptera</taxon>
        <taxon>Phasmatodea</taxon>
        <taxon>Timematodea</taxon>
        <taxon>Timematoidea</taxon>
        <taxon>Timematidae</taxon>
        <taxon>Timema</taxon>
    </lineage>
</organism>
<sequence>MKSPRLIKTHLPIELLPKEVWTKKPKCRLALFGGMYWVTGDERMSFQ</sequence>
<name>A0ABN7P856_TIMPD</name>
<dbReference type="InterPro" id="IPR000863">
    <property type="entry name" value="Sulfotransferase_dom"/>
</dbReference>
<dbReference type="EMBL" id="CAJPIN010016880">
    <property type="protein sequence ID" value="CAG2061685.1"/>
    <property type="molecule type" value="Genomic_DNA"/>
</dbReference>
<proteinExistence type="predicted"/>
<evidence type="ECO:0000259" key="1">
    <source>
        <dbReference type="Pfam" id="PF00685"/>
    </source>
</evidence>
<evidence type="ECO:0000313" key="2">
    <source>
        <dbReference type="EMBL" id="CAG2061685.1"/>
    </source>
</evidence>
<reference evidence="2" key="1">
    <citation type="submission" date="2021-03" db="EMBL/GenBank/DDBJ databases">
        <authorList>
            <person name="Tran Van P."/>
        </authorList>
    </citation>
    <scope>NUCLEOTIDE SEQUENCE</scope>
</reference>